<feature type="non-terminal residue" evidence="1">
    <location>
        <position position="1"/>
    </location>
</feature>
<dbReference type="AlphaFoldDB" id="A0A699QKQ4"/>
<name>A0A699QKQ4_TANCI</name>
<organism evidence="1">
    <name type="scientific">Tanacetum cinerariifolium</name>
    <name type="common">Dalmatian daisy</name>
    <name type="synonym">Chrysanthemum cinerariifolium</name>
    <dbReference type="NCBI Taxonomy" id="118510"/>
    <lineage>
        <taxon>Eukaryota</taxon>
        <taxon>Viridiplantae</taxon>
        <taxon>Streptophyta</taxon>
        <taxon>Embryophyta</taxon>
        <taxon>Tracheophyta</taxon>
        <taxon>Spermatophyta</taxon>
        <taxon>Magnoliopsida</taxon>
        <taxon>eudicotyledons</taxon>
        <taxon>Gunneridae</taxon>
        <taxon>Pentapetalae</taxon>
        <taxon>asterids</taxon>
        <taxon>campanulids</taxon>
        <taxon>Asterales</taxon>
        <taxon>Asteraceae</taxon>
        <taxon>Asteroideae</taxon>
        <taxon>Anthemideae</taxon>
        <taxon>Anthemidinae</taxon>
        <taxon>Tanacetum</taxon>
    </lineage>
</organism>
<accession>A0A699QKQ4</accession>
<proteinExistence type="predicted"/>
<gene>
    <name evidence="1" type="ORF">Tci_839054</name>
</gene>
<reference evidence="1" key="1">
    <citation type="journal article" date="2019" name="Sci. Rep.">
        <title>Draft genome of Tanacetum cinerariifolium, the natural source of mosquito coil.</title>
        <authorList>
            <person name="Yamashiro T."/>
            <person name="Shiraishi A."/>
            <person name="Satake H."/>
            <person name="Nakayama K."/>
        </authorList>
    </citation>
    <scope>NUCLEOTIDE SEQUENCE</scope>
</reference>
<sequence>IGDQKRPLRHQRRLVLRGQRQQRKHRAEAGVAVHLVVGREVPEAFFAFVLHVVVVDNGPGQALYPRLTAPGQRPVFAHGGRENMVVLVEGEVALHERQRLVGMKLGRERAARQVAIDHHLEGVVVQVRPRKIPVVVVGFVEEIKAIQALHPGYFHAHLQVSSIYFRVVPRVVAQLVGAHRVLGRKAGPVVGLAVDARYHVGRKLVYFVAPVFLSGRVEAEGAEQQK</sequence>
<evidence type="ECO:0000313" key="1">
    <source>
        <dbReference type="EMBL" id="GFC67084.1"/>
    </source>
</evidence>
<comment type="caution">
    <text evidence="1">The sequence shown here is derived from an EMBL/GenBank/DDBJ whole genome shotgun (WGS) entry which is preliminary data.</text>
</comment>
<dbReference type="EMBL" id="BKCJ011013913">
    <property type="protein sequence ID" value="GFC67084.1"/>
    <property type="molecule type" value="Genomic_DNA"/>
</dbReference>
<protein>
    <submittedName>
        <fullName evidence="1">Uncharacterized protein</fullName>
    </submittedName>
</protein>